<gene>
    <name evidence="2" type="ORF">OG626_11960</name>
</gene>
<proteinExistence type="predicted"/>
<dbReference type="EMBL" id="CP109535">
    <property type="protein sequence ID" value="WTZ00119.1"/>
    <property type="molecule type" value="Genomic_DNA"/>
</dbReference>
<accession>A0AAU3H7V4</accession>
<name>A0AAU3H7V4_9ACTN</name>
<reference evidence="2" key="1">
    <citation type="submission" date="2022-10" db="EMBL/GenBank/DDBJ databases">
        <title>The complete genomes of actinobacterial strains from the NBC collection.</title>
        <authorList>
            <person name="Joergensen T.S."/>
            <person name="Alvarez Arevalo M."/>
            <person name="Sterndorff E.B."/>
            <person name="Faurdal D."/>
            <person name="Vuksanovic O."/>
            <person name="Mourched A.-S."/>
            <person name="Charusanti P."/>
            <person name="Shaw S."/>
            <person name="Blin K."/>
            <person name="Weber T."/>
        </authorList>
    </citation>
    <scope>NUCLEOTIDE SEQUENCE</scope>
    <source>
        <strain evidence="2">NBC_01401</strain>
    </source>
</reference>
<evidence type="ECO:0000313" key="2">
    <source>
        <dbReference type="EMBL" id="WTZ00119.1"/>
    </source>
</evidence>
<organism evidence="2">
    <name type="scientific">Streptomyces sp. NBC_01401</name>
    <dbReference type="NCBI Taxonomy" id="2903854"/>
    <lineage>
        <taxon>Bacteria</taxon>
        <taxon>Bacillati</taxon>
        <taxon>Actinomycetota</taxon>
        <taxon>Actinomycetes</taxon>
        <taxon>Kitasatosporales</taxon>
        <taxon>Streptomycetaceae</taxon>
        <taxon>Streptomyces</taxon>
    </lineage>
</organism>
<evidence type="ECO:0000256" key="1">
    <source>
        <dbReference type="SAM" id="MobiDB-lite"/>
    </source>
</evidence>
<dbReference type="AlphaFoldDB" id="A0AAU3H7V4"/>
<protein>
    <submittedName>
        <fullName evidence="2">Uncharacterized protein</fullName>
    </submittedName>
</protein>
<feature type="region of interest" description="Disordered" evidence="1">
    <location>
        <begin position="1"/>
        <end position="33"/>
    </location>
</feature>
<sequence>MPPGPVHEAAPGGGPRPRPRTRRGTPCDPLGAGRSLTLRHRLLAYRNRTRLEWESYAGSPLSVVRRTTVRRTTGVSAYGRPAVTRRSTAAVDKGDRGCARADRTPHGRWLSVCDR</sequence>